<feature type="domain" description="MobA-like NTP transferase" evidence="2">
    <location>
        <begin position="7"/>
        <end position="154"/>
    </location>
</feature>
<dbReference type="Gene3D" id="3.90.550.10">
    <property type="entry name" value="Spore Coat Polysaccharide Biosynthesis Protein SpsA, Chain A"/>
    <property type="match status" value="1"/>
</dbReference>
<dbReference type="OrthoDB" id="9788394at2"/>
<dbReference type="EMBL" id="UHIA01000004">
    <property type="protein sequence ID" value="SUO98192.1"/>
    <property type="molecule type" value="Genomic_DNA"/>
</dbReference>
<accession>A0A380N0V6</accession>
<dbReference type="Proteomes" id="UP000254575">
    <property type="component" value="Unassembled WGS sequence"/>
</dbReference>
<dbReference type="GO" id="GO:0016779">
    <property type="term" value="F:nucleotidyltransferase activity"/>
    <property type="evidence" value="ECO:0007669"/>
    <property type="project" value="UniProtKB-ARBA"/>
</dbReference>
<organism evidence="3 4">
    <name type="scientific">Suttonella indologenes</name>
    <dbReference type="NCBI Taxonomy" id="13276"/>
    <lineage>
        <taxon>Bacteria</taxon>
        <taxon>Pseudomonadati</taxon>
        <taxon>Pseudomonadota</taxon>
        <taxon>Gammaproteobacteria</taxon>
        <taxon>Cardiobacteriales</taxon>
        <taxon>Cardiobacteriaceae</taxon>
        <taxon>Suttonella</taxon>
    </lineage>
</organism>
<evidence type="ECO:0000313" key="4">
    <source>
        <dbReference type="Proteomes" id="UP000254575"/>
    </source>
</evidence>
<dbReference type="Pfam" id="PF12804">
    <property type="entry name" value="NTP_transf_3"/>
    <property type="match status" value="1"/>
</dbReference>
<dbReference type="InterPro" id="IPR029044">
    <property type="entry name" value="Nucleotide-diphossugar_trans"/>
</dbReference>
<evidence type="ECO:0000259" key="2">
    <source>
        <dbReference type="Pfam" id="PF12804"/>
    </source>
</evidence>
<dbReference type="AlphaFoldDB" id="A0A380N0V6"/>
<keyword evidence="1" id="KW-0460">Magnesium</keyword>
<evidence type="ECO:0000313" key="3">
    <source>
        <dbReference type="EMBL" id="SUO98192.1"/>
    </source>
</evidence>
<proteinExistence type="predicted"/>
<sequence>MTDCLTILCGGASTRMGQDKALLPLGDESLLQRHVHMAQEAGFRVQIAAAGVDYADLPADIVRVQDKLPERAGPLSALAGALQALALCGGQGTYLMPVDTLLTAAQLRDVLGKSQPASWITIAERGQLHNVFAYAEVALLPRIEQWLAGGIRALQPLNSVQGAKLVALPQEWSPLLGFNTPEEWQQAKEYYERI</sequence>
<gene>
    <name evidence="3" type="ORF">NCTC10717_01933</name>
</gene>
<keyword evidence="4" id="KW-1185">Reference proteome</keyword>
<dbReference type="RefSeq" id="WP_115219049.1">
    <property type="nucleotide sequence ID" value="NZ_UHIA01000004.1"/>
</dbReference>
<dbReference type="SUPFAM" id="SSF53448">
    <property type="entry name" value="Nucleotide-diphospho-sugar transferases"/>
    <property type="match status" value="1"/>
</dbReference>
<protein>
    <submittedName>
        <fullName evidence="3">Molybdopterin-guanine dinucleotide biosynthesis protein MobA</fullName>
    </submittedName>
</protein>
<name>A0A380N0V6_9GAMM</name>
<evidence type="ECO:0000256" key="1">
    <source>
        <dbReference type="ARBA" id="ARBA00022842"/>
    </source>
</evidence>
<reference evidence="3 4" key="1">
    <citation type="submission" date="2018-06" db="EMBL/GenBank/DDBJ databases">
        <authorList>
            <consortium name="Pathogen Informatics"/>
            <person name="Doyle S."/>
        </authorList>
    </citation>
    <scope>NUCLEOTIDE SEQUENCE [LARGE SCALE GENOMIC DNA]</scope>
    <source>
        <strain evidence="3 4">NCTC10717</strain>
    </source>
</reference>
<dbReference type="InterPro" id="IPR025877">
    <property type="entry name" value="MobA-like_NTP_Trfase"/>
</dbReference>